<comment type="caution">
    <text evidence="1">The sequence shown here is derived from an EMBL/GenBank/DDBJ whole genome shotgun (WGS) entry which is preliminary data.</text>
</comment>
<dbReference type="InterPro" id="IPR052931">
    <property type="entry name" value="Prophage_regulatory_activator"/>
</dbReference>
<dbReference type="Proteomes" id="UP000305675">
    <property type="component" value="Unassembled WGS sequence"/>
</dbReference>
<dbReference type="PANTHER" id="PTHR36154">
    <property type="entry name" value="DNA-BINDING TRANSCRIPTIONAL ACTIVATOR ALPA"/>
    <property type="match status" value="1"/>
</dbReference>
<name>A0A4U1BLQ6_9GAMM</name>
<dbReference type="PANTHER" id="PTHR36154:SF1">
    <property type="entry name" value="DNA-BINDING TRANSCRIPTIONAL ACTIVATOR ALPA"/>
    <property type="match status" value="1"/>
</dbReference>
<organism evidence="1 2">
    <name type="scientific">Ferrimonas aestuarii</name>
    <dbReference type="NCBI Taxonomy" id="2569539"/>
    <lineage>
        <taxon>Bacteria</taxon>
        <taxon>Pseudomonadati</taxon>
        <taxon>Pseudomonadota</taxon>
        <taxon>Gammaproteobacteria</taxon>
        <taxon>Alteromonadales</taxon>
        <taxon>Ferrimonadaceae</taxon>
        <taxon>Ferrimonas</taxon>
    </lineage>
</organism>
<dbReference type="Gene3D" id="1.10.238.160">
    <property type="match status" value="1"/>
</dbReference>
<sequence length="70" mass="7947">MTDIRLMKLREVLGTTALSRSTLYRLILANRFPAPVELSGPRNVAWRSSEVSEWIESRQTAKWALCGGKQ</sequence>
<proteinExistence type="predicted"/>
<keyword evidence="2" id="KW-1185">Reference proteome</keyword>
<evidence type="ECO:0000313" key="1">
    <source>
        <dbReference type="EMBL" id="TKB53081.1"/>
    </source>
</evidence>
<dbReference type="AlphaFoldDB" id="A0A4U1BLQ6"/>
<dbReference type="EMBL" id="SWCJ01000013">
    <property type="protein sequence ID" value="TKB53081.1"/>
    <property type="molecule type" value="Genomic_DNA"/>
</dbReference>
<evidence type="ECO:0000313" key="2">
    <source>
        <dbReference type="Proteomes" id="UP000305675"/>
    </source>
</evidence>
<dbReference type="Pfam" id="PF05930">
    <property type="entry name" value="Phage_AlpA"/>
    <property type="match status" value="1"/>
</dbReference>
<reference evidence="1 2" key="1">
    <citation type="submission" date="2019-04" db="EMBL/GenBank/DDBJ databases">
        <authorList>
            <person name="Hwang J.C."/>
        </authorList>
    </citation>
    <scope>NUCLEOTIDE SEQUENCE [LARGE SCALE GENOMIC DNA]</scope>
    <source>
        <strain evidence="1 2">IMCC35002</strain>
    </source>
</reference>
<dbReference type="InterPro" id="IPR010260">
    <property type="entry name" value="AlpA"/>
</dbReference>
<gene>
    <name evidence="1" type="ORF">FCL42_15525</name>
</gene>
<protein>
    <submittedName>
        <fullName evidence="1">AlpA family phage regulatory protein</fullName>
    </submittedName>
</protein>
<dbReference type="OrthoDB" id="8455288at2"/>
<accession>A0A4U1BLQ6</accession>